<feature type="region of interest" description="Disordered" evidence="1">
    <location>
        <begin position="54"/>
        <end position="100"/>
    </location>
</feature>
<name>A0AAI9TY35_9PEZI</name>
<proteinExistence type="predicted"/>
<reference evidence="2" key="1">
    <citation type="submission" date="2016-11" db="EMBL/GenBank/DDBJ databases">
        <title>The genome sequence of Colletotrichum cuscutae.</title>
        <authorList>
            <person name="Baroncelli R."/>
        </authorList>
    </citation>
    <scope>NUCLEOTIDE SEQUENCE</scope>
    <source>
        <strain evidence="2">IMI 304802</strain>
    </source>
</reference>
<feature type="compositionally biased region" description="Polar residues" evidence="1">
    <location>
        <begin position="141"/>
        <end position="154"/>
    </location>
</feature>
<evidence type="ECO:0000313" key="3">
    <source>
        <dbReference type="Proteomes" id="UP001239213"/>
    </source>
</evidence>
<protein>
    <submittedName>
        <fullName evidence="2">Uncharacterized protein</fullName>
    </submittedName>
</protein>
<evidence type="ECO:0000256" key="1">
    <source>
        <dbReference type="SAM" id="MobiDB-lite"/>
    </source>
</evidence>
<dbReference type="Proteomes" id="UP001239213">
    <property type="component" value="Unassembled WGS sequence"/>
</dbReference>
<evidence type="ECO:0000313" key="2">
    <source>
        <dbReference type="EMBL" id="KAK1448088.1"/>
    </source>
</evidence>
<accession>A0AAI9TY35</accession>
<comment type="caution">
    <text evidence="2">The sequence shown here is derived from an EMBL/GenBank/DDBJ whole genome shotgun (WGS) entry which is preliminary data.</text>
</comment>
<organism evidence="2 3">
    <name type="scientific">Colletotrichum cuscutae</name>
    <dbReference type="NCBI Taxonomy" id="1209917"/>
    <lineage>
        <taxon>Eukaryota</taxon>
        <taxon>Fungi</taxon>
        <taxon>Dikarya</taxon>
        <taxon>Ascomycota</taxon>
        <taxon>Pezizomycotina</taxon>
        <taxon>Sordariomycetes</taxon>
        <taxon>Hypocreomycetidae</taxon>
        <taxon>Glomerellales</taxon>
        <taxon>Glomerellaceae</taxon>
        <taxon>Colletotrichum</taxon>
        <taxon>Colletotrichum acutatum species complex</taxon>
    </lineage>
</organism>
<feature type="region of interest" description="Disordered" evidence="1">
    <location>
        <begin position="112"/>
        <end position="154"/>
    </location>
</feature>
<dbReference type="AlphaFoldDB" id="A0AAI9TY35"/>
<gene>
    <name evidence="2" type="ORF">CCUS01_12010</name>
</gene>
<dbReference type="EMBL" id="MPDP01000312">
    <property type="protein sequence ID" value="KAK1448088.1"/>
    <property type="molecule type" value="Genomic_DNA"/>
</dbReference>
<sequence length="154" mass="17032">CSPHTLLLPSLTVVYLHNPNHHRQDQIQTKLFQLATVWLHTTLTSSIHHYTPKGLCPHSSTAQQPATPQHTKLPKATSTQPHLNPDQQLHNSSYGLLRKQRLHHHACSAPLATSSLPRPAASTPSSSSAHPRLKSGWRLASRNTPTRELSRAVS</sequence>
<feature type="non-terminal residue" evidence="2">
    <location>
        <position position="1"/>
    </location>
</feature>
<keyword evidence="3" id="KW-1185">Reference proteome</keyword>
<feature type="compositionally biased region" description="Low complexity" evidence="1">
    <location>
        <begin position="112"/>
        <end position="130"/>
    </location>
</feature>
<feature type="compositionally biased region" description="Polar residues" evidence="1">
    <location>
        <begin position="58"/>
        <end position="94"/>
    </location>
</feature>